<accession>A0A816E6U2</accession>
<comment type="caution">
    <text evidence="2">The sequence shown here is derived from an EMBL/GenBank/DDBJ whole genome shotgun (WGS) entry which is preliminary data.</text>
</comment>
<evidence type="ECO:0000256" key="1">
    <source>
        <dbReference type="SAM" id="Coils"/>
    </source>
</evidence>
<feature type="coiled-coil region" evidence="1">
    <location>
        <begin position="63"/>
        <end position="97"/>
    </location>
</feature>
<dbReference type="Proteomes" id="UP000663829">
    <property type="component" value="Unassembled WGS sequence"/>
</dbReference>
<dbReference type="EMBL" id="CAJOBC010118378">
    <property type="protein sequence ID" value="CAF4562912.1"/>
    <property type="molecule type" value="Genomic_DNA"/>
</dbReference>
<keyword evidence="1" id="KW-0175">Coiled coil</keyword>
<gene>
    <name evidence="2" type="ORF">GPM918_LOCUS45176</name>
    <name evidence="3" type="ORF">SRO942_LOCUS47462</name>
</gene>
<dbReference type="EMBL" id="CAJNOQ010048877">
    <property type="protein sequence ID" value="CAF1645022.1"/>
    <property type="molecule type" value="Genomic_DNA"/>
</dbReference>
<evidence type="ECO:0000313" key="4">
    <source>
        <dbReference type="Proteomes" id="UP000663829"/>
    </source>
</evidence>
<reference evidence="2" key="1">
    <citation type="submission" date="2021-02" db="EMBL/GenBank/DDBJ databases">
        <authorList>
            <person name="Nowell W R."/>
        </authorList>
    </citation>
    <scope>NUCLEOTIDE SEQUENCE</scope>
</reference>
<dbReference type="AlphaFoldDB" id="A0A816E6U2"/>
<protein>
    <submittedName>
        <fullName evidence="2">Uncharacterized protein</fullName>
    </submittedName>
</protein>
<keyword evidence="4" id="KW-1185">Reference proteome</keyword>
<organism evidence="2 4">
    <name type="scientific">Didymodactylos carnosus</name>
    <dbReference type="NCBI Taxonomy" id="1234261"/>
    <lineage>
        <taxon>Eukaryota</taxon>
        <taxon>Metazoa</taxon>
        <taxon>Spiralia</taxon>
        <taxon>Gnathifera</taxon>
        <taxon>Rotifera</taxon>
        <taxon>Eurotatoria</taxon>
        <taxon>Bdelloidea</taxon>
        <taxon>Philodinida</taxon>
        <taxon>Philodinidae</taxon>
        <taxon>Didymodactylos</taxon>
    </lineage>
</organism>
<name>A0A816E6U2_9BILA</name>
<dbReference type="Proteomes" id="UP000681722">
    <property type="component" value="Unassembled WGS sequence"/>
</dbReference>
<evidence type="ECO:0000313" key="3">
    <source>
        <dbReference type="EMBL" id="CAF4562912.1"/>
    </source>
</evidence>
<feature type="non-terminal residue" evidence="2">
    <location>
        <position position="1"/>
    </location>
</feature>
<evidence type="ECO:0000313" key="2">
    <source>
        <dbReference type="EMBL" id="CAF1645022.1"/>
    </source>
</evidence>
<proteinExistence type="predicted"/>
<sequence length="165" mass="19515">DDVQLFIPSEYRNSNERNKVLYNKKTQQQKQRQDEQRYNRNDYNAWPSVNSNVTTLAPLSPSYQNLNETIKSLSNALNTLKQNYLQEQQKIEQKYKEHLNGINQGWLIIQQQMQTQAQILSTMHNAINQTLFATRQKTMLIMGTVLNKIKIQMNTMKQYNKSLFK</sequence>